<organism evidence="8 9">
    <name type="scientific">Pseudoalteromonas espejiana</name>
    <dbReference type="NCBI Taxonomy" id="28107"/>
    <lineage>
        <taxon>Bacteria</taxon>
        <taxon>Pseudomonadati</taxon>
        <taxon>Pseudomonadota</taxon>
        <taxon>Gammaproteobacteria</taxon>
        <taxon>Alteromonadales</taxon>
        <taxon>Pseudoalteromonadaceae</taxon>
        <taxon>Pseudoalteromonas</taxon>
    </lineage>
</organism>
<dbReference type="EMBL" id="BJUM01000015">
    <property type="protein sequence ID" value="GEK54959.1"/>
    <property type="molecule type" value="Genomic_DNA"/>
</dbReference>
<protein>
    <recommendedName>
        <fullName evidence="5">Polyamine aminopropyltransferase</fullName>
    </recommendedName>
    <alternativeName>
        <fullName evidence="5">Putrescine aminopropyltransferase</fullName>
        <shortName evidence="5">PAPT</shortName>
    </alternativeName>
    <alternativeName>
        <fullName evidence="5">Spermidine synthase</fullName>
        <shortName evidence="5">SPDS</shortName>
        <shortName evidence="5">SPDSY</shortName>
        <ecNumber evidence="5">2.5.1.16</ecNumber>
    </alternativeName>
</protein>
<evidence type="ECO:0000256" key="3">
    <source>
        <dbReference type="ARBA" id="ARBA00023066"/>
    </source>
</evidence>
<evidence type="ECO:0000256" key="4">
    <source>
        <dbReference type="ARBA" id="ARBA00023115"/>
    </source>
</evidence>
<dbReference type="EC" id="2.5.1.16" evidence="5"/>
<dbReference type="GO" id="GO:0010487">
    <property type="term" value="F:thermospermine synthase activity"/>
    <property type="evidence" value="ECO:0007669"/>
    <property type="project" value="UniProtKB-ARBA"/>
</dbReference>
<evidence type="ECO:0000256" key="1">
    <source>
        <dbReference type="ARBA" id="ARBA00007867"/>
    </source>
</evidence>
<sequence>MLKYLLLAASVFSGAALSNVIHEERSLYRNIIVDETRDLRCLKFNTKSSKTSQSCMYKNDPDKLVFNYTKLTFASLLVTKNPKNVLVIGLGGGTLSNVINELYPAAKIHNVEIDPAVLKVARDYFNFIETDNVTSSVQDGRIFIKRAAIKKQKYDWIILDAFNGDYIPEHLLTKEFFEEVQSVLAKGGVIAANTFSSSKLYEHESATYHSVFGDFINVSRPNRSNRIILAGVKTMPTAAQLNERINALAPRLKKYDVDIKAISTYMQSTKNNQDWPANTKILTDQYSPANLLNF</sequence>
<dbReference type="RefSeq" id="WP_089349281.1">
    <property type="nucleotide sequence ID" value="NZ_BJUM01000015.1"/>
</dbReference>
<keyword evidence="4 5" id="KW-0620">Polyamine biosynthesis</keyword>
<dbReference type="InterPro" id="IPR029063">
    <property type="entry name" value="SAM-dependent_MTases_sf"/>
</dbReference>
<evidence type="ECO:0000313" key="8">
    <source>
        <dbReference type="EMBL" id="GEK54959.1"/>
    </source>
</evidence>
<comment type="caution">
    <text evidence="5">Lacks conserved residue(s) required for the propagation of feature annotation.</text>
</comment>
<dbReference type="PANTHER" id="PTHR43317:SF1">
    <property type="entry name" value="THERMOSPERMINE SYNTHASE ACAULIS5"/>
    <property type="match status" value="1"/>
</dbReference>
<dbReference type="PANTHER" id="PTHR43317">
    <property type="entry name" value="THERMOSPERMINE SYNTHASE ACAULIS5"/>
    <property type="match status" value="1"/>
</dbReference>
<dbReference type="PROSITE" id="PS51006">
    <property type="entry name" value="PABS_2"/>
    <property type="match status" value="1"/>
</dbReference>
<comment type="catalytic activity">
    <reaction evidence="5">
        <text>S-adenosyl 3-(methylsulfanyl)propylamine + putrescine = S-methyl-5'-thioadenosine + spermidine + H(+)</text>
        <dbReference type="Rhea" id="RHEA:12721"/>
        <dbReference type="ChEBI" id="CHEBI:15378"/>
        <dbReference type="ChEBI" id="CHEBI:17509"/>
        <dbReference type="ChEBI" id="CHEBI:57443"/>
        <dbReference type="ChEBI" id="CHEBI:57834"/>
        <dbReference type="ChEBI" id="CHEBI:326268"/>
        <dbReference type="EC" id="2.5.1.16"/>
    </reaction>
</comment>
<feature type="binding site" evidence="5">
    <location>
        <position position="29"/>
    </location>
    <ligand>
        <name>S-methyl-5'-thioadenosine</name>
        <dbReference type="ChEBI" id="CHEBI:17509"/>
    </ligand>
</feature>
<feature type="domain" description="PABS" evidence="7">
    <location>
        <begin position="1"/>
        <end position="248"/>
    </location>
</feature>
<keyword evidence="2 5" id="KW-0808">Transferase</keyword>
<evidence type="ECO:0000256" key="2">
    <source>
        <dbReference type="ARBA" id="ARBA00022679"/>
    </source>
</evidence>
<feature type="binding site" evidence="5">
    <location>
        <position position="112"/>
    </location>
    <ligand>
        <name>S-methyl-5'-thioadenosine</name>
        <dbReference type="ChEBI" id="CHEBI:17509"/>
    </ligand>
</feature>
<dbReference type="Gene3D" id="3.40.50.150">
    <property type="entry name" value="Vaccinia Virus protein VP39"/>
    <property type="match status" value="1"/>
</dbReference>
<dbReference type="Pfam" id="PF01564">
    <property type="entry name" value="Spermine_synth"/>
    <property type="match status" value="1"/>
</dbReference>
<dbReference type="InterPro" id="IPR030374">
    <property type="entry name" value="PABS"/>
</dbReference>
<evidence type="ECO:0000313" key="9">
    <source>
        <dbReference type="Proteomes" id="UP000321419"/>
    </source>
</evidence>
<comment type="function">
    <text evidence="5">Catalyzes the irreversible transfer of a propylamine group from the amino donor S-adenosylmethioninamine (decarboxy-AdoMet) to putrescine (1,4-diaminobutane) to yield spermidine.</text>
</comment>
<reference evidence="8 9" key="1">
    <citation type="submission" date="2019-07" db="EMBL/GenBank/DDBJ databases">
        <title>Whole genome shotgun sequence of Pseudoalteromonas espejiana NBRC 102222.</title>
        <authorList>
            <person name="Hosoyama A."/>
            <person name="Uohara A."/>
            <person name="Ohji S."/>
            <person name="Ichikawa N."/>
        </authorList>
    </citation>
    <scope>NUCLEOTIDE SEQUENCE [LARGE SCALE GENOMIC DNA]</scope>
    <source>
        <strain evidence="8 9">NBRC 102222</strain>
    </source>
</reference>
<dbReference type="InterPro" id="IPR001045">
    <property type="entry name" value="Spermi_synthase"/>
</dbReference>
<comment type="pathway">
    <text evidence="5">Amine and polyamine biosynthesis; spermidine biosynthesis; spermidine from putrescine: step 1/1.</text>
</comment>
<dbReference type="NCBIfam" id="NF037959">
    <property type="entry name" value="MFS_SpdSyn"/>
    <property type="match status" value="1"/>
</dbReference>
<dbReference type="AlphaFoldDB" id="A0A510XVF4"/>
<keyword evidence="9" id="KW-1185">Reference proteome</keyword>
<dbReference type="CDD" id="cd02440">
    <property type="entry name" value="AdoMet_MTases"/>
    <property type="match status" value="1"/>
</dbReference>
<feature type="binding site" evidence="5">
    <location>
        <begin position="139"/>
        <end position="140"/>
    </location>
    <ligand>
        <name>S-methyl-5'-thioadenosine</name>
        <dbReference type="ChEBI" id="CHEBI:17509"/>
    </ligand>
</feature>
<comment type="similarity">
    <text evidence="1 5">Belongs to the spermidine/spermine synthase family.</text>
</comment>
<comment type="subunit">
    <text evidence="5">Homodimer or homotetramer.</text>
</comment>
<comment type="caution">
    <text evidence="8">The sequence shown here is derived from an EMBL/GenBank/DDBJ whole genome shotgun (WGS) entry which is preliminary data.</text>
</comment>
<dbReference type="Proteomes" id="UP000321419">
    <property type="component" value="Unassembled WGS sequence"/>
</dbReference>
<evidence type="ECO:0000259" key="7">
    <source>
        <dbReference type="PROSITE" id="PS51006"/>
    </source>
</evidence>
<keyword evidence="3 5" id="KW-0745">Spermidine biosynthesis</keyword>
<gene>
    <name evidence="5" type="primary">speE</name>
    <name evidence="8" type="ORF">PES01_18040</name>
</gene>
<dbReference type="UniPathway" id="UPA00248">
    <property type="reaction ID" value="UER00314"/>
</dbReference>
<evidence type="ECO:0000256" key="6">
    <source>
        <dbReference type="PROSITE-ProRule" id="PRU00354"/>
    </source>
</evidence>
<dbReference type="OrthoDB" id="9761985at2"/>
<proteinExistence type="inferred from homology"/>
<dbReference type="GO" id="GO:0008295">
    <property type="term" value="P:spermidine biosynthetic process"/>
    <property type="evidence" value="ECO:0007669"/>
    <property type="project" value="UniProtKB-UniRule"/>
</dbReference>
<dbReference type="SUPFAM" id="SSF53335">
    <property type="entry name" value="S-adenosyl-L-methionine-dependent methyltransferases"/>
    <property type="match status" value="1"/>
</dbReference>
<feature type="active site" description="Proton acceptor" evidence="5 6">
    <location>
        <position position="160"/>
    </location>
</feature>
<dbReference type="GO" id="GO:0004766">
    <property type="term" value="F:spermidine synthase activity"/>
    <property type="evidence" value="ECO:0007669"/>
    <property type="project" value="UniProtKB-UniRule"/>
</dbReference>
<accession>A0A510XVF4</accession>
<dbReference type="HAMAP" id="MF_00198">
    <property type="entry name" value="Spermidine_synth"/>
    <property type="match status" value="1"/>
</dbReference>
<evidence type="ECO:0000256" key="5">
    <source>
        <dbReference type="HAMAP-Rule" id="MF_00198"/>
    </source>
</evidence>
<name>A0A510XVF4_9GAMM</name>